<dbReference type="EMBL" id="JAAAIP010000008">
    <property type="protein sequence ID" value="KAG0329978.1"/>
    <property type="molecule type" value="Genomic_DNA"/>
</dbReference>
<reference evidence="2" key="1">
    <citation type="journal article" date="2020" name="Fungal Divers.">
        <title>Resolving the Mortierellaceae phylogeny through synthesis of multi-gene phylogenetics and phylogenomics.</title>
        <authorList>
            <person name="Vandepol N."/>
            <person name="Liber J."/>
            <person name="Desiro A."/>
            <person name="Na H."/>
            <person name="Kennedy M."/>
            <person name="Barry K."/>
            <person name="Grigoriev I.V."/>
            <person name="Miller A.N."/>
            <person name="O'Donnell K."/>
            <person name="Stajich J.E."/>
            <person name="Bonito G."/>
        </authorList>
    </citation>
    <scope>NUCLEOTIDE SEQUENCE</scope>
    <source>
        <strain evidence="2">REB-010B</strain>
    </source>
</reference>
<organism evidence="2 3">
    <name type="scientific">Dissophora globulifera</name>
    <dbReference type="NCBI Taxonomy" id="979702"/>
    <lineage>
        <taxon>Eukaryota</taxon>
        <taxon>Fungi</taxon>
        <taxon>Fungi incertae sedis</taxon>
        <taxon>Mucoromycota</taxon>
        <taxon>Mortierellomycotina</taxon>
        <taxon>Mortierellomycetes</taxon>
        <taxon>Mortierellales</taxon>
        <taxon>Mortierellaceae</taxon>
        <taxon>Dissophora</taxon>
    </lineage>
</organism>
<evidence type="ECO:0000256" key="1">
    <source>
        <dbReference type="SAM" id="MobiDB-lite"/>
    </source>
</evidence>
<dbReference type="Proteomes" id="UP000738325">
    <property type="component" value="Unassembled WGS sequence"/>
</dbReference>
<gene>
    <name evidence="2" type="ORF">BGZ99_009422</name>
</gene>
<accession>A0A9P6V0K5</accession>
<name>A0A9P6V0K5_9FUNG</name>
<keyword evidence="3" id="KW-1185">Reference proteome</keyword>
<proteinExistence type="predicted"/>
<evidence type="ECO:0000313" key="2">
    <source>
        <dbReference type="EMBL" id="KAG0329978.1"/>
    </source>
</evidence>
<protein>
    <submittedName>
        <fullName evidence="2">Uncharacterized protein</fullName>
    </submittedName>
</protein>
<evidence type="ECO:0000313" key="3">
    <source>
        <dbReference type="Proteomes" id="UP000738325"/>
    </source>
</evidence>
<comment type="caution">
    <text evidence="2">The sequence shown here is derived from an EMBL/GenBank/DDBJ whole genome shotgun (WGS) entry which is preliminary data.</text>
</comment>
<dbReference type="AlphaFoldDB" id="A0A9P6V0K5"/>
<feature type="region of interest" description="Disordered" evidence="1">
    <location>
        <begin position="1"/>
        <end position="20"/>
    </location>
</feature>
<sequence length="83" mass="9284">MHRFSTTPVSGLKKHDFRKQRPDKIYVANEDGMCSMNSSESEGSLDCGRPFRVLLHNDCGDDSSDEETLECIRDDDLRGGTSS</sequence>